<dbReference type="SUPFAM" id="SSF51261">
    <property type="entry name" value="Duplicated hybrid motif"/>
    <property type="match status" value="1"/>
</dbReference>
<dbReference type="InterPro" id="IPR001127">
    <property type="entry name" value="PTS_EIIA_1_perm"/>
</dbReference>
<dbReference type="InterPro" id="IPR013013">
    <property type="entry name" value="PTS_EIIC_1"/>
</dbReference>
<evidence type="ECO:0000256" key="8">
    <source>
        <dbReference type="ARBA" id="ARBA00022777"/>
    </source>
</evidence>
<keyword evidence="10 12" id="KW-0472">Membrane</keyword>
<protein>
    <submittedName>
        <fullName evidence="16">PTS system, N-acetylglucosamine-specific, IICBA components</fullName>
    </submittedName>
</protein>
<feature type="active site" description="Phosphocysteine intermediate; for EIIB activity" evidence="11">
    <location>
        <position position="526"/>
    </location>
</feature>
<dbReference type="GO" id="GO:0015764">
    <property type="term" value="P:N-acetylglucosamine transport"/>
    <property type="evidence" value="ECO:0007669"/>
    <property type="project" value="TreeGrafter"/>
</dbReference>
<comment type="subcellular location">
    <subcellularLocation>
        <location evidence="1">Cell membrane</location>
        <topology evidence="1">Multi-pass membrane protein</topology>
    </subcellularLocation>
</comment>
<evidence type="ECO:0000256" key="6">
    <source>
        <dbReference type="ARBA" id="ARBA00022683"/>
    </source>
</evidence>
<keyword evidence="3" id="KW-1003">Cell membrane</keyword>
<dbReference type="GO" id="GO:0009401">
    <property type="term" value="P:phosphoenolpyruvate-dependent sugar phosphotransferase system"/>
    <property type="evidence" value="ECO:0007669"/>
    <property type="project" value="UniProtKB-KW"/>
</dbReference>
<feature type="domain" description="PTS EIIB type-1" evidence="14">
    <location>
        <begin position="504"/>
        <end position="586"/>
    </location>
</feature>
<sequence length="758" mass="83430">MSSNANTFGYIRKSTQSKIAIKFKENGSKFIAKLSALGKALMFPIAVLPIAGILNRIGAQIPATDVSNFTLFVGGLFRSVGNVVFNNLHILFGIGVAFGFTKDNRGEAALVGFIGILLLSYLMGNGYSSFPGVDLPKQIYGGIDFPKPSAEQIASGEYSNDSIGFERIFGIKKYNSILANNVLNGIISGCLIAFIYNKFNSIELPKILGFFSGRRLIPVLGILSIVFFGIVYAIIFPWIGYLLYLISNGLISATGNTYANAGISGVYSFLNRLLIPFGLHHVPNTLFWFTFGQFKSGDGFVYGDINGFLNGDVIQPNNQVLTAGTFQTGFFPMMMFGLPMLCYALYKNADNKEQKQKVLSLFGPAAVVSFLTGITEPIEFAFMFVSPLLYIVHAILSGLFAFLTNLFGIQLGFSFSAGFVDYLLSIPKSVQIADAKATHISSIVGVFANPGWIFVIGPVCGLSYFFISNLIIKKLNLQTPGRGQNIIRQEDKKEDNINSTNTLSNKAKKIILGLGGWDNITNYQSCTTRLRYEIKDYSKVDEKLIHESGAMGFKKISDKSVQIIIGQEAELLNDQIIKNKNQDLTLQTNNNVKENVKADRTKQLSLIFNSPVDGKTIKLENMSDTTFALMGKGLAIEPKTNKIIINNDCKLLSAFKTGHAYIVEANGYSVLIHIGVNTVELGEDNKIFKSKYIGKENVNLKKGDVLAEVDFEKLKELGYDTTIVVIVLEETLSEDDKFKLLVKENKNIKNSDQLFSIN</sequence>
<feature type="transmembrane region" description="Helical" evidence="12">
    <location>
        <begin position="326"/>
        <end position="346"/>
    </location>
</feature>
<evidence type="ECO:0000256" key="3">
    <source>
        <dbReference type="ARBA" id="ARBA00022475"/>
    </source>
</evidence>
<dbReference type="PROSITE" id="PS51103">
    <property type="entry name" value="PTS_EIIC_TYPE_1"/>
    <property type="match status" value="1"/>
</dbReference>
<organism evidence="16 17">
    <name type="scientific">Malacoplasma iowae DK-CPA</name>
    <dbReference type="NCBI Taxonomy" id="1394179"/>
    <lineage>
        <taxon>Bacteria</taxon>
        <taxon>Bacillati</taxon>
        <taxon>Mycoplasmatota</taxon>
        <taxon>Mycoplasmoidales</taxon>
        <taxon>Mycoplasmoidaceae</taxon>
        <taxon>Malacoplasma</taxon>
    </lineage>
</organism>
<dbReference type="InterPro" id="IPR001996">
    <property type="entry name" value="PTS_IIB_1"/>
</dbReference>
<dbReference type="InterPro" id="IPR011055">
    <property type="entry name" value="Dup_hybrid_motif"/>
</dbReference>
<keyword evidence="8" id="KW-0418">Kinase</keyword>
<evidence type="ECO:0000256" key="4">
    <source>
        <dbReference type="ARBA" id="ARBA00022597"/>
    </source>
</evidence>
<feature type="domain" description="PTS EIIA type-1" evidence="13">
    <location>
        <begin position="624"/>
        <end position="729"/>
    </location>
</feature>
<dbReference type="GO" id="GO:0090563">
    <property type="term" value="F:protein-phosphocysteine-sugar phosphotransferase activity"/>
    <property type="evidence" value="ECO:0007669"/>
    <property type="project" value="TreeGrafter"/>
</dbReference>
<evidence type="ECO:0000313" key="16">
    <source>
        <dbReference type="EMBL" id="KFB07760.1"/>
    </source>
</evidence>
<comment type="caution">
    <text evidence="16">The sequence shown here is derived from an EMBL/GenBank/DDBJ whole genome shotgun (WGS) entry which is preliminary data.</text>
</comment>
<evidence type="ECO:0000256" key="2">
    <source>
        <dbReference type="ARBA" id="ARBA00022448"/>
    </source>
</evidence>
<evidence type="ECO:0000256" key="5">
    <source>
        <dbReference type="ARBA" id="ARBA00022679"/>
    </source>
</evidence>
<feature type="transmembrane region" description="Helical" evidence="12">
    <location>
        <begin position="108"/>
        <end position="127"/>
    </location>
</feature>
<dbReference type="PANTHER" id="PTHR30009">
    <property type="entry name" value="CYTOCHROME C-TYPE SYNTHESIS PROTEIN AND PTS TRANSMEMBRANE COMPONENT"/>
    <property type="match status" value="1"/>
</dbReference>
<evidence type="ECO:0000256" key="12">
    <source>
        <dbReference type="SAM" id="Phobius"/>
    </source>
</evidence>
<dbReference type="InterPro" id="IPR036878">
    <property type="entry name" value="Glu_permease_IIB"/>
</dbReference>
<dbReference type="Proteomes" id="UP000028523">
    <property type="component" value="Unassembled WGS sequence"/>
</dbReference>
<feature type="domain" description="PTS EIIC type-1" evidence="15">
    <location>
        <begin position="28"/>
        <end position="484"/>
    </location>
</feature>
<evidence type="ECO:0000256" key="11">
    <source>
        <dbReference type="PROSITE-ProRule" id="PRU00421"/>
    </source>
</evidence>
<evidence type="ECO:0000256" key="10">
    <source>
        <dbReference type="ARBA" id="ARBA00023136"/>
    </source>
</evidence>
<dbReference type="NCBIfam" id="TIGR00826">
    <property type="entry name" value="EIIB_glc"/>
    <property type="match status" value="1"/>
</dbReference>
<keyword evidence="17" id="KW-1185">Reference proteome</keyword>
<dbReference type="GO" id="GO:0008982">
    <property type="term" value="F:protein-N(PI)-phosphohistidine-sugar phosphotransferase activity"/>
    <property type="evidence" value="ECO:0007669"/>
    <property type="project" value="InterPro"/>
</dbReference>
<evidence type="ECO:0000256" key="1">
    <source>
        <dbReference type="ARBA" id="ARBA00004651"/>
    </source>
</evidence>
<keyword evidence="6" id="KW-0598">Phosphotransferase system</keyword>
<keyword evidence="4" id="KW-0762">Sugar transport</keyword>
<evidence type="ECO:0000259" key="14">
    <source>
        <dbReference type="PROSITE" id="PS51098"/>
    </source>
</evidence>
<feature type="transmembrane region" description="Helical" evidence="12">
    <location>
        <begin position="216"/>
        <end position="235"/>
    </location>
</feature>
<feature type="transmembrane region" description="Helical" evidence="12">
    <location>
        <begin position="451"/>
        <end position="472"/>
    </location>
</feature>
<evidence type="ECO:0000259" key="15">
    <source>
        <dbReference type="PROSITE" id="PS51103"/>
    </source>
</evidence>
<dbReference type="EMBL" id="AWQU01000065">
    <property type="protein sequence ID" value="KFB07760.1"/>
    <property type="molecule type" value="Genomic_DNA"/>
</dbReference>
<proteinExistence type="predicted"/>
<gene>
    <name evidence="16" type="ORF">P271_618</name>
</gene>
<keyword evidence="9 12" id="KW-1133">Transmembrane helix</keyword>
<dbReference type="Pfam" id="PF00367">
    <property type="entry name" value="PTS_EIIB"/>
    <property type="match status" value="1"/>
</dbReference>
<dbReference type="AlphaFoldDB" id="A0A084U474"/>
<feature type="transmembrane region" description="Helical" evidence="12">
    <location>
        <begin position="177"/>
        <end position="196"/>
    </location>
</feature>
<dbReference type="PANTHER" id="PTHR30009:SF4">
    <property type="entry name" value="PTS SYSTEM N-ACETYLGLUCOSAMINE-SPECIFIC EIICBA COMPONENT"/>
    <property type="match status" value="1"/>
</dbReference>
<dbReference type="SUPFAM" id="SSF55604">
    <property type="entry name" value="Glucose permease domain IIB"/>
    <property type="match status" value="1"/>
</dbReference>
<keyword evidence="5" id="KW-0808">Transferase</keyword>
<evidence type="ECO:0000313" key="17">
    <source>
        <dbReference type="Proteomes" id="UP000028523"/>
    </source>
</evidence>
<dbReference type="Gene3D" id="2.70.70.10">
    <property type="entry name" value="Glucose Permease (Domain IIA)"/>
    <property type="match status" value="1"/>
</dbReference>
<keyword evidence="7 12" id="KW-0812">Transmembrane</keyword>
<evidence type="ECO:0000256" key="9">
    <source>
        <dbReference type="ARBA" id="ARBA00022989"/>
    </source>
</evidence>
<dbReference type="GO" id="GO:0016301">
    <property type="term" value="F:kinase activity"/>
    <property type="evidence" value="ECO:0007669"/>
    <property type="project" value="UniProtKB-KW"/>
</dbReference>
<reference evidence="16 17" key="1">
    <citation type="journal article" date="2014" name="PLoS ONE">
        <title>Reduction of Hydrogen Peroxide Accumulation and Toxicity by a Catalase from Mycoplasma iowae.</title>
        <authorList>
            <person name="Pritchard R.E."/>
            <person name="Prassinos A.J."/>
            <person name="Osborne J.D."/>
            <person name="Raviv Z."/>
            <person name="Balish M.F."/>
        </authorList>
    </citation>
    <scope>NUCLEOTIDE SEQUENCE [LARGE SCALE GENOMIC DNA]</scope>
    <source>
        <strain evidence="16 17">DK-CPA</strain>
    </source>
</reference>
<feature type="transmembrane region" description="Helical" evidence="12">
    <location>
        <begin position="40"/>
        <end position="59"/>
    </location>
</feature>
<dbReference type="Pfam" id="PF00358">
    <property type="entry name" value="PTS_EIIA_1"/>
    <property type="match status" value="1"/>
</dbReference>
<dbReference type="Gene3D" id="3.30.1360.60">
    <property type="entry name" value="Glucose permease domain IIB"/>
    <property type="match status" value="1"/>
</dbReference>
<dbReference type="PROSITE" id="PS51093">
    <property type="entry name" value="PTS_EIIA_TYPE_1"/>
    <property type="match status" value="1"/>
</dbReference>
<dbReference type="GO" id="GO:0005886">
    <property type="term" value="C:plasma membrane"/>
    <property type="evidence" value="ECO:0007669"/>
    <property type="project" value="UniProtKB-SubCell"/>
</dbReference>
<evidence type="ECO:0000259" key="13">
    <source>
        <dbReference type="PROSITE" id="PS51093"/>
    </source>
</evidence>
<keyword evidence="2" id="KW-0813">Transport</keyword>
<evidence type="ECO:0000256" key="7">
    <source>
        <dbReference type="ARBA" id="ARBA00022692"/>
    </source>
</evidence>
<dbReference type="Pfam" id="PF02378">
    <property type="entry name" value="PTS_EIIC"/>
    <property type="match status" value="1"/>
</dbReference>
<dbReference type="InterPro" id="IPR050429">
    <property type="entry name" value="PTS_Glucose_EIICBA"/>
</dbReference>
<dbReference type="InterPro" id="IPR003352">
    <property type="entry name" value="PTS_EIIC"/>
</dbReference>
<dbReference type="InterPro" id="IPR018113">
    <property type="entry name" value="PTrfase_EIIB_Cys"/>
</dbReference>
<dbReference type="PROSITE" id="PS51098">
    <property type="entry name" value="PTS_EIIB_TYPE_1"/>
    <property type="match status" value="1"/>
</dbReference>
<dbReference type="PROSITE" id="PS00371">
    <property type="entry name" value="PTS_EIIA_TYPE_1_HIS"/>
    <property type="match status" value="1"/>
</dbReference>
<accession>A0A084U474</accession>
<feature type="transmembrane region" description="Helical" evidence="12">
    <location>
        <begin position="358"/>
        <end position="374"/>
    </location>
</feature>
<name>A0A084U474_MALIO</name>
<dbReference type="RefSeq" id="WP_051790252.1">
    <property type="nucleotide sequence ID" value="NZ_AWQU01000065.1"/>
</dbReference>
<feature type="transmembrane region" description="Helical" evidence="12">
    <location>
        <begin position="79"/>
        <end position="101"/>
    </location>
</feature>